<evidence type="ECO:0000313" key="2">
    <source>
        <dbReference type="EMBL" id="KAG5166128.1"/>
    </source>
</evidence>
<dbReference type="AlphaFoldDB" id="A0A8H8CHX4"/>
<dbReference type="OrthoDB" id="2873061at2759"/>
<proteinExistence type="predicted"/>
<dbReference type="PANTHER" id="PTHR35587:SF4">
    <property type="match status" value="1"/>
</dbReference>
<feature type="compositionally biased region" description="Low complexity" evidence="1">
    <location>
        <begin position="37"/>
        <end position="57"/>
    </location>
</feature>
<feature type="region of interest" description="Disordered" evidence="1">
    <location>
        <begin position="1"/>
        <end position="94"/>
    </location>
</feature>
<protein>
    <submittedName>
        <fullName evidence="2">Uncharacterized protein</fullName>
    </submittedName>
</protein>
<evidence type="ECO:0000256" key="1">
    <source>
        <dbReference type="SAM" id="MobiDB-lite"/>
    </source>
</evidence>
<dbReference type="EMBL" id="JAFIQS010000008">
    <property type="protein sequence ID" value="KAG5166128.1"/>
    <property type="molecule type" value="Genomic_DNA"/>
</dbReference>
<feature type="compositionally biased region" description="Gly residues" evidence="1">
    <location>
        <begin position="80"/>
        <end position="92"/>
    </location>
</feature>
<accession>A0A8H8CHX4</accession>
<dbReference type="PANTHER" id="PTHR35587">
    <property type="entry name" value="EXPRESSED PROTEIN"/>
    <property type="match status" value="1"/>
</dbReference>
<comment type="caution">
    <text evidence="2">The sequence shown here is derived from an EMBL/GenBank/DDBJ whole genome shotgun (WGS) entry which is preliminary data.</text>
</comment>
<organism evidence="2">
    <name type="scientific">Psilocybe cubensis</name>
    <name type="common">Psychedelic mushroom</name>
    <name type="synonym">Stropharia cubensis</name>
    <dbReference type="NCBI Taxonomy" id="181762"/>
    <lineage>
        <taxon>Eukaryota</taxon>
        <taxon>Fungi</taxon>
        <taxon>Dikarya</taxon>
        <taxon>Basidiomycota</taxon>
        <taxon>Agaricomycotina</taxon>
        <taxon>Agaricomycetes</taxon>
        <taxon>Agaricomycetidae</taxon>
        <taxon>Agaricales</taxon>
        <taxon>Agaricineae</taxon>
        <taxon>Strophariaceae</taxon>
        <taxon>Psilocybe</taxon>
    </lineage>
</organism>
<gene>
    <name evidence="2" type="ORF">JR316_008202</name>
</gene>
<name>A0A8H8CHX4_PSICU</name>
<sequence length="161" mass="17516">MSDESRSRSVSPEPAMQADSLPSTPSQPPSRRRRQNRPQQLPPQQQQPPQQQGLIPSGGHPLEGAAGPAGQLLGNTLGQVMGGGQPQPGGGQKDTLKLRLDLNLDVDVQIKARIHGDVTLSLLEFMLRAILLASHVTIDDFTHEPMDLLTIRYWTFVACNT</sequence>
<reference evidence="2" key="1">
    <citation type="submission" date="2021-02" db="EMBL/GenBank/DDBJ databases">
        <title>Psilocybe cubensis genome.</title>
        <authorList>
            <person name="Mckernan K.J."/>
            <person name="Crawford S."/>
            <person name="Trippe A."/>
            <person name="Kane L.T."/>
            <person name="Mclaughlin S."/>
        </authorList>
    </citation>
    <scope>NUCLEOTIDE SEQUENCE [LARGE SCALE GENOMIC DNA]</scope>
    <source>
        <strain evidence="2">MGC-MH-2018</strain>
    </source>
</reference>